<comment type="caution">
    <text evidence="1">The sequence shown here is derived from an EMBL/GenBank/DDBJ whole genome shotgun (WGS) entry which is preliminary data.</text>
</comment>
<reference evidence="1" key="1">
    <citation type="submission" date="2021-01" db="EMBL/GenBank/DDBJ databases">
        <authorList>
            <person name="Kaushik A."/>
        </authorList>
    </citation>
    <scope>NUCLEOTIDE SEQUENCE</scope>
    <source>
        <strain evidence="1">AG4-RS23</strain>
    </source>
</reference>
<dbReference type="Proteomes" id="UP000663861">
    <property type="component" value="Unassembled WGS sequence"/>
</dbReference>
<dbReference type="EMBL" id="CAJMWY010001286">
    <property type="protein sequence ID" value="CAE6463609.1"/>
    <property type="molecule type" value="Genomic_DNA"/>
</dbReference>
<evidence type="ECO:0000313" key="1">
    <source>
        <dbReference type="EMBL" id="CAE6463609.1"/>
    </source>
</evidence>
<evidence type="ECO:0000313" key="2">
    <source>
        <dbReference type="Proteomes" id="UP000663861"/>
    </source>
</evidence>
<gene>
    <name evidence="1" type="ORF">RDB_LOCUS72121</name>
</gene>
<dbReference type="AlphaFoldDB" id="A0A8H3BSU7"/>
<sequence length="414" mass="47190">YTTGREVMETRAHTGRYLFFLFPPRIPCLFTLCSTLESTQVVLELHMSTPTTIMKVKLSSLKFLDAAILATTSVTKLIDIPGFRQPAKAMRGIAFALQPVISQAPKHLSEQAQEQIDRIDEAIAFIGFAMETFSQKVRDSTDPRAGDLFAAQILIDKLEKLKVKLVKTKNKKYARRFLDQRGIFQDLDDYNQSFQQANQRLMLLLYSMSFNRAMDAQIPVTTTTEFEPWDSQISWFHIILSRNRSVPNCVGLLLDDQERISDTKAIKVACGRHILPFINLKPFRLHIDNEGSDWNYHYVSRFIDREMFMRYLGGGIGHFNQRPPSECVELSTYDIGDEGEALDIHEVQTEAEENIELDDEGIGSGEDTIVAGPNADRDEWWLEDGLDADDDDTRSNGELEDEVDEDFIVDVCEL</sequence>
<name>A0A8H3BSU7_9AGAM</name>
<proteinExistence type="predicted"/>
<feature type="non-terminal residue" evidence="1">
    <location>
        <position position="1"/>
    </location>
</feature>
<accession>A0A8H3BSU7</accession>
<protein>
    <submittedName>
        <fullName evidence="1">Uncharacterized protein</fullName>
    </submittedName>
</protein>
<organism evidence="1 2">
    <name type="scientific">Rhizoctonia solani</name>
    <dbReference type="NCBI Taxonomy" id="456999"/>
    <lineage>
        <taxon>Eukaryota</taxon>
        <taxon>Fungi</taxon>
        <taxon>Dikarya</taxon>
        <taxon>Basidiomycota</taxon>
        <taxon>Agaricomycotina</taxon>
        <taxon>Agaricomycetes</taxon>
        <taxon>Cantharellales</taxon>
        <taxon>Ceratobasidiaceae</taxon>
        <taxon>Rhizoctonia</taxon>
    </lineage>
</organism>